<dbReference type="InterPro" id="IPR011972">
    <property type="entry name" value="CHP02285"/>
</dbReference>
<keyword evidence="1" id="KW-0732">Signal</keyword>
<keyword evidence="3" id="KW-1185">Reference proteome</keyword>
<dbReference type="OrthoDB" id="8439154at2"/>
<evidence type="ECO:0000256" key="1">
    <source>
        <dbReference type="SAM" id="SignalP"/>
    </source>
</evidence>
<evidence type="ECO:0000313" key="2">
    <source>
        <dbReference type="EMBL" id="SFD27056.1"/>
    </source>
</evidence>
<dbReference type="SUPFAM" id="SSF53850">
    <property type="entry name" value="Periplasmic binding protein-like II"/>
    <property type="match status" value="1"/>
</dbReference>
<feature type="chain" id="PRO_5011503939" evidence="1">
    <location>
        <begin position="21"/>
        <end position="285"/>
    </location>
</feature>
<evidence type="ECO:0000313" key="3">
    <source>
        <dbReference type="Proteomes" id="UP000198862"/>
    </source>
</evidence>
<dbReference type="EMBL" id="FOLO01000045">
    <property type="protein sequence ID" value="SFD27056.1"/>
    <property type="molecule type" value="Genomic_DNA"/>
</dbReference>
<accession>A0A1I1QY73</accession>
<feature type="signal peptide" evidence="1">
    <location>
        <begin position="1"/>
        <end position="20"/>
    </location>
</feature>
<gene>
    <name evidence="2" type="ORF">SAMN02745724_04049</name>
</gene>
<protein>
    <submittedName>
        <fullName evidence="2">Uncharacterized protein</fullName>
    </submittedName>
</protein>
<proteinExistence type="predicted"/>
<dbReference type="AlphaFoldDB" id="A0A1I1QY73"/>
<organism evidence="2 3">
    <name type="scientific">Pseudoalteromonas denitrificans DSM 6059</name>
    <dbReference type="NCBI Taxonomy" id="1123010"/>
    <lineage>
        <taxon>Bacteria</taxon>
        <taxon>Pseudomonadati</taxon>
        <taxon>Pseudomonadota</taxon>
        <taxon>Gammaproteobacteria</taxon>
        <taxon>Alteromonadales</taxon>
        <taxon>Pseudoalteromonadaceae</taxon>
        <taxon>Pseudoalteromonas</taxon>
    </lineage>
</organism>
<dbReference type="Proteomes" id="UP000198862">
    <property type="component" value="Unassembled WGS sequence"/>
</dbReference>
<dbReference type="RefSeq" id="WP_091988934.1">
    <property type="nucleotide sequence ID" value="NZ_FOLO01000045.1"/>
</dbReference>
<name>A0A1I1QY73_9GAMM</name>
<dbReference type="NCBIfam" id="TIGR02285">
    <property type="entry name" value="TIGR02285 family protein"/>
    <property type="match status" value="1"/>
</dbReference>
<reference evidence="2 3" key="1">
    <citation type="submission" date="2016-10" db="EMBL/GenBank/DDBJ databases">
        <authorList>
            <person name="de Groot N.N."/>
        </authorList>
    </citation>
    <scope>NUCLEOTIDE SEQUENCE [LARGE SCALE GENOMIC DNA]</scope>
    <source>
        <strain evidence="2 3">DSM 6059</strain>
    </source>
</reference>
<dbReference type="STRING" id="1123010.SAMN02745724_04049"/>
<dbReference type="Gene3D" id="3.40.190.10">
    <property type="entry name" value="Periplasmic binding protein-like II"/>
    <property type="match status" value="2"/>
</dbReference>
<sequence length="285" mass="32484">MGLKVSLWLTILIFSSPIHAKETIQWMYSDFPPAFIVKGENTGKGYVDLTQKLLINALPEYRHIKIKANYARSNLELSQKDNICHAALLKTAEREKFTEFSIAAYIVFGNKLIINQHDNAILKPYFMKNKTIDLASLMASGDFKLGIAKGAKYGTPIDQILKSHFNKVSIFERSAEDHFSGLSKMLSLKNREINATLGFEVEIRYALTQLGANDINLKTYSIDGSAQYELGYIGCSKTKIGKTIIQKINKILIKNRANKISRFYEKWLSNSESIEHKKWLKIFLY</sequence>